<dbReference type="EMBL" id="CP091511">
    <property type="protein sequence ID" value="UOO90012.1"/>
    <property type="molecule type" value="Genomic_DNA"/>
</dbReference>
<evidence type="ECO:0000256" key="1">
    <source>
        <dbReference type="SAM" id="MobiDB-lite"/>
    </source>
</evidence>
<evidence type="ECO:0000256" key="2">
    <source>
        <dbReference type="SAM" id="Phobius"/>
    </source>
</evidence>
<organism evidence="3 4">
    <name type="scientific">Vitreoscilla massiliensis</name>
    <dbReference type="NCBI Taxonomy" id="1689272"/>
    <lineage>
        <taxon>Bacteria</taxon>
        <taxon>Pseudomonadati</taxon>
        <taxon>Pseudomonadota</taxon>
        <taxon>Betaproteobacteria</taxon>
        <taxon>Neisseriales</taxon>
        <taxon>Neisseriaceae</taxon>
        <taxon>Vitreoscilla</taxon>
    </lineage>
</organism>
<dbReference type="Proteomes" id="UP000832011">
    <property type="component" value="Chromosome"/>
</dbReference>
<evidence type="ECO:0000313" key="4">
    <source>
        <dbReference type="Proteomes" id="UP000832011"/>
    </source>
</evidence>
<gene>
    <name evidence="3" type="ORF">LVJ82_03210</name>
</gene>
<keyword evidence="2" id="KW-1133">Transmembrane helix</keyword>
<dbReference type="RefSeq" id="WP_058356086.1">
    <property type="nucleotide sequence ID" value="NZ_CABKVG010000008.1"/>
</dbReference>
<name>A0ABY4E9C2_9NEIS</name>
<proteinExistence type="predicted"/>
<protein>
    <submittedName>
        <fullName evidence="3">Uncharacterized protein</fullName>
    </submittedName>
</protein>
<keyword evidence="2" id="KW-0812">Transmembrane</keyword>
<feature type="transmembrane region" description="Helical" evidence="2">
    <location>
        <begin position="15"/>
        <end position="35"/>
    </location>
</feature>
<evidence type="ECO:0000313" key="3">
    <source>
        <dbReference type="EMBL" id="UOO90012.1"/>
    </source>
</evidence>
<accession>A0ABY4E9C2</accession>
<keyword evidence="2" id="KW-0472">Membrane</keyword>
<keyword evidence="4" id="KW-1185">Reference proteome</keyword>
<feature type="region of interest" description="Disordered" evidence="1">
    <location>
        <begin position="109"/>
        <end position="131"/>
    </location>
</feature>
<reference evidence="3 4" key="1">
    <citation type="journal article" date="2022" name="Res Sq">
        <title>Evolution of multicellular longitudinally dividing oral cavity symbionts (Neisseriaceae).</title>
        <authorList>
            <person name="Nyongesa S."/>
            <person name="Weber P."/>
            <person name="Bernet E."/>
            <person name="Pullido F."/>
            <person name="Nieckarz M."/>
            <person name="Delaby M."/>
            <person name="Nieves C."/>
            <person name="Viehboeck T."/>
            <person name="Krause N."/>
            <person name="Rivera-Millot A."/>
            <person name="Nakamura A."/>
            <person name="Vischer N."/>
            <person name="VanNieuwenhze M."/>
            <person name="Brun Y."/>
            <person name="Cava F."/>
            <person name="Bulgheresi S."/>
            <person name="Veyrier F."/>
        </authorList>
    </citation>
    <scope>NUCLEOTIDE SEQUENCE [LARGE SCALE GENOMIC DNA]</scope>
    <source>
        <strain evidence="3 4">SN4</strain>
    </source>
</reference>
<sequence length="131" mass="15211">MAKVAMPKKAKTIRIWLWVIIVLFVGMFFTMKYTIMGKANIINSMVENCTQNVPAHPQWQQDLQKFGFTGNTDWVPQAYCECTLVPIFEPMSETEIRQFSKLTPEERMSKMGGTEGFQQRHEQCLKQVKQS</sequence>